<keyword evidence="13" id="KW-1133">Transmembrane helix</keyword>
<comment type="similarity">
    <text evidence="10">Belongs to the DEAD box helicase family. DEAH subfamily. PRP2 sub-subfamily.</text>
</comment>
<evidence type="ECO:0000256" key="4">
    <source>
        <dbReference type="ARBA" id="ARBA00022741"/>
    </source>
</evidence>
<evidence type="ECO:0000256" key="2">
    <source>
        <dbReference type="ARBA" id="ARBA00022664"/>
    </source>
</evidence>
<evidence type="ECO:0000256" key="10">
    <source>
        <dbReference type="ARBA" id="ARBA00061257"/>
    </source>
</evidence>
<dbReference type="EMBL" id="JACTNZ010000012">
    <property type="protein sequence ID" value="KAG5522750.1"/>
    <property type="molecule type" value="Genomic_DNA"/>
</dbReference>
<dbReference type="Proteomes" id="UP000823749">
    <property type="component" value="Chromosome 12"/>
</dbReference>
<dbReference type="InterPro" id="IPR001650">
    <property type="entry name" value="Helicase_C-like"/>
</dbReference>
<accession>A0AAV6I808</accession>
<feature type="region of interest" description="Disordered" evidence="12">
    <location>
        <begin position="1086"/>
        <end position="1105"/>
    </location>
</feature>
<dbReference type="Gene3D" id="3.40.50.300">
    <property type="entry name" value="P-loop containing nucleotide triphosphate hydrolases"/>
    <property type="match status" value="2"/>
</dbReference>
<dbReference type="PROSITE" id="PS51194">
    <property type="entry name" value="HELICASE_CTER"/>
    <property type="match status" value="1"/>
</dbReference>
<proteinExistence type="inferred from homology"/>
<evidence type="ECO:0000313" key="16">
    <source>
        <dbReference type="EMBL" id="KAG5522750.1"/>
    </source>
</evidence>
<evidence type="ECO:0000256" key="5">
    <source>
        <dbReference type="ARBA" id="ARBA00022801"/>
    </source>
</evidence>
<sequence>MQCKMGSDLKAWVSDKLISLLGYSQPTVVQYVIGLSKTTSSPSDFVGKLVDIGLSASNETRAFAEEIYGKVPRKASGINAYQKQEREAALLVRKQKTYSLLEADDDDDHDVGGGSGNGSHISAASEVVINMEEKRRVKRRTIPDEDDDSESEEERLRDQRDREELERHLKDRDAAATRKLGEAKSTRREEEFYVVFPYIFVSGFASAVALLGVQKVFFMVEVGSFDVCDKAVGGGSGASLPSIVLKVSRQEYLKKREEKIVNQLRDDIEDEQYLFDGVKLTEAEYRELRYKKEIYELVKKRSEDADDIDEYRMPEAYYQDGGVNQEKRFSVAMQRYRDSGAGDKMNPFAEQEAWEEHQIGKATLKYGSKDRKQNSDDFQFVFEDQIDFIKASVMDGVNFEDEVPAESLDKSMEKSAFEKLQEDRKTLPIYAYRDELLQAVDNHQVLVIVGETGSGKTTQIPQYLHEAGYTKRGKIGCTQPRRVAAMSVAARVSQEMGVKLGHEVGYSIRFEDCTSEKTLLKYMTDGMLLREFLGEPDLAGYSVVMVDEAHERTLSTDILFGLVKAIKIRIDIARFRPDLKLLISSATLDAEKFSDYFDSAPIFKIPGRRFPVEVHYTKAPEADYLDAAIVTALQIHVTQPPGDGDILIFFTGQEEIETAEEILKHRTRGLGTKIPELIICPIYANLPTELQAKIFEPTPEGARKVVLATNIAETSLTIDGIKYVIDPGFCKMKSYNPRTGMESLLVTPISKASANQRAGRSGRTGPGKCFRLYTAYNYYSDLDDNTVPEIQRTNLANVVLTLKSLGIHDLLNFDFMDPPPAEALLKALELLFALGALNKLGELTKVGRRMAEFPLDPMLSKMIAASEKYQCSDEIISIAAMLSVGSSIFYRPKDKQVHADTARMNFHTGNVGDHVALLKIYSSWKETNYSTQWCYENYIQVCLVSPYPVLLLLFIDAMMIVQSNLEGALVRSMKRARDIRDQLEGLLERVEIELMSNSNDLEPIKKAITAGFFPHSARMQKNGSYRTVKHPQTVYIHPTSGLAQVLPRWVIYHELVLTTKEYMRQVTELKPEWLVEIAPHFYQMKDVEDPGSKKMPRGAGRASQD</sequence>
<evidence type="ECO:0000256" key="9">
    <source>
        <dbReference type="ARBA" id="ARBA00047984"/>
    </source>
</evidence>
<dbReference type="PROSITE" id="PS00690">
    <property type="entry name" value="DEAH_ATP_HELICASE"/>
    <property type="match status" value="1"/>
</dbReference>
<dbReference type="InterPro" id="IPR048333">
    <property type="entry name" value="HA2_WH"/>
</dbReference>
<dbReference type="Pfam" id="PF04408">
    <property type="entry name" value="WHD_HA2"/>
    <property type="match status" value="1"/>
</dbReference>
<evidence type="ECO:0000256" key="11">
    <source>
        <dbReference type="ARBA" id="ARBA00077342"/>
    </source>
</evidence>
<feature type="domain" description="Helicase ATP-binding" evidence="14">
    <location>
        <begin position="437"/>
        <end position="606"/>
    </location>
</feature>
<dbReference type="GO" id="GO:0003723">
    <property type="term" value="F:RNA binding"/>
    <property type="evidence" value="ECO:0007669"/>
    <property type="project" value="TreeGrafter"/>
</dbReference>
<dbReference type="SMART" id="SM00490">
    <property type="entry name" value="HELICc"/>
    <property type="match status" value="1"/>
</dbReference>
<gene>
    <name evidence="16" type="ORF">RHGRI_034784</name>
</gene>
<keyword evidence="8" id="KW-0508">mRNA splicing</keyword>
<feature type="compositionally biased region" description="Acidic residues" evidence="12">
    <location>
        <begin position="144"/>
        <end position="153"/>
    </location>
</feature>
<evidence type="ECO:0000256" key="12">
    <source>
        <dbReference type="SAM" id="MobiDB-lite"/>
    </source>
</evidence>
<feature type="region of interest" description="Disordered" evidence="12">
    <location>
        <begin position="102"/>
        <end position="170"/>
    </location>
</feature>
<keyword evidence="13" id="KW-0472">Membrane</keyword>
<organism evidence="16 17">
    <name type="scientific">Rhododendron griersonianum</name>
    <dbReference type="NCBI Taxonomy" id="479676"/>
    <lineage>
        <taxon>Eukaryota</taxon>
        <taxon>Viridiplantae</taxon>
        <taxon>Streptophyta</taxon>
        <taxon>Embryophyta</taxon>
        <taxon>Tracheophyta</taxon>
        <taxon>Spermatophyta</taxon>
        <taxon>Magnoliopsida</taxon>
        <taxon>eudicotyledons</taxon>
        <taxon>Gunneridae</taxon>
        <taxon>Pentapetalae</taxon>
        <taxon>asterids</taxon>
        <taxon>Ericales</taxon>
        <taxon>Ericaceae</taxon>
        <taxon>Ericoideae</taxon>
        <taxon>Rhodoreae</taxon>
        <taxon>Rhododendron</taxon>
    </lineage>
</organism>
<comment type="caution">
    <text evidence="16">The sequence shown here is derived from an EMBL/GenBank/DDBJ whole genome shotgun (WGS) entry which is preliminary data.</text>
</comment>
<dbReference type="Pfam" id="PF07717">
    <property type="entry name" value="OB_NTP_bind"/>
    <property type="match status" value="1"/>
</dbReference>
<dbReference type="GO" id="GO:0006397">
    <property type="term" value="P:mRNA processing"/>
    <property type="evidence" value="ECO:0007669"/>
    <property type="project" value="UniProtKB-KW"/>
</dbReference>
<comment type="catalytic activity">
    <reaction evidence="9">
        <text>ATP + H2O = ADP + phosphate + H(+)</text>
        <dbReference type="Rhea" id="RHEA:13065"/>
        <dbReference type="ChEBI" id="CHEBI:15377"/>
        <dbReference type="ChEBI" id="CHEBI:15378"/>
        <dbReference type="ChEBI" id="CHEBI:30616"/>
        <dbReference type="ChEBI" id="CHEBI:43474"/>
        <dbReference type="ChEBI" id="CHEBI:456216"/>
        <dbReference type="EC" id="3.6.4.13"/>
    </reaction>
</comment>
<dbReference type="Gene3D" id="1.20.120.1080">
    <property type="match status" value="1"/>
</dbReference>
<protein>
    <recommendedName>
        <fullName evidence="1">RNA helicase</fullName>
        <ecNumber evidence="1">3.6.4.13</ecNumber>
    </recommendedName>
    <alternativeName>
        <fullName evidence="11">DEAH RNA helicase homolog PRP2</fullName>
    </alternativeName>
</protein>
<evidence type="ECO:0000256" key="13">
    <source>
        <dbReference type="SAM" id="Phobius"/>
    </source>
</evidence>
<keyword evidence="2" id="KW-0507">mRNA processing</keyword>
<evidence type="ECO:0000259" key="15">
    <source>
        <dbReference type="PROSITE" id="PS51194"/>
    </source>
</evidence>
<dbReference type="InterPro" id="IPR011709">
    <property type="entry name" value="DEAD-box_helicase_OB_fold"/>
</dbReference>
<dbReference type="GO" id="GO:0008380">
    <property type="term" value="P:RNA splicing"/>
    <property type="evidence" value="ECO:0007669"/>
    <property type="project" value="UniProtKB-KW"/>
</dbReference>
<dbReference type="FunFam" id="1.20.120.1080:FF:000001">
    <property type="entry name" value="Pre-mRNA-splicing factor ATP-dependent RNA helicase"/>
    <property type="match status" value="1"/>
</dbReference>
<dbReference type="SUPFAM" id="SSF52540">
    <property type="entry name" value="P-loop containing nucleoside triphosphate hydrolases"/>
    <property type="match status" value="1"/>
</dbReference>
<dbReference type="InterPro" id="IPR002464">
    <property type="entry name" value="DNA/RNA_helicase_DEAH_CS"/>
</dbReference>
<feature type="transmembrane region" description="Helical" evidence="13">
    <location>
        <begin position="192"/>
        <end position="213"/>
    </location>
</feature>
<dbReference type="CDD" id="cd18791">
    <property type="entry name" value="SF2_C_RHA"/>
    <property type="match status" value="1"/>
</dbReference>
<dbReference type="InterPro" id="IPR014001">
    <property type="entry name" value="Helicase_ATP-bd"/>
</dbReference>
<reference evidence="16" key="1">
    <citation type="submission" date="2020-08" db="EMBL/GenBank/DDBJ databases">
        <title>Plant Genome Project.</title>
        <authorList>
            <person name="Zhang R.-G."/>
        </authorList>
    </citation>
    <scope>NUCLEOTIDE SEQUENCE</scope>
    <source>
        <strain evidence="16">WSP0</strain>
        <tissue evidence="16">Leaf</tissue>
    </source>
</reference>
<keyword evidence="6" id="KW-0347">Helicase</keyword>
<dbReference type="GO" id="GO:0071013">
    <property type="term" value="C:catalytic step 2 spliceosome"/>
    <property type="evidence" value="ECO:0007669"/>
    <property type="project" value="TreeGrafter"/>
</dbReference>
<dbReference type="PANTHER" id="PTHR18934">
    <property type="entry name" value="ATP-DEPENDENT RNA HELICASE"/>
    <property type="match status" value="1"/>
</dbReference>
<keyword evidence="4" id="KW-0547">Nucleotide-binding</keyword>
<evidence type="ECO:0000313" key="17">
    <source>
        <dbReference type="Proteomes" id="UP000823749"/>
    </source>
</evidence>
<dbReference type="Pfam" id="PF21010">
    <property type="entry name" value="HA2_C"/>
    <property type="match status" value="1"/>
</dbReference>
<feature type="domain" description="Helicase C-terminal" evidence="15">
    <location>
        <begin position="624"/>
        <end position="806"/>
    </location>
</feature>
<dbReference type="SMART" id="SM00847">
    <property type="entry name" value="HA2"/>
    <property type="match status" value="1"/>
</dbReference>
<dbReference type="EC" id="3.6.4.13" evidence="1"/>
<evidence type="ECO:0000256" key="6">
    <source>
        <dbReference type="ARBA" id="ARBA00022806"/>
    </source>
</evidence>
<keyword evidence="13" id="KW-0812">Transmembrane</keyword>
<dbReference type="PANTHER" id="PTHR18934:SF83">
    <property type="entry name" value="PRE-MRNA-SPLICING FACTOR ATP-DEPENDENT RNA HELICASE DHX16"/>
    <property type="match status" value="1"/>
</dbReference>
<dbReference type="PROSITE" id="PS51192">
    <property type="entry name" value="HELICASE_ATP_BIND_1"/>
    <property type="match status" value="1"/>
</dbReference>
<evidence type="ECO:0000256" key="3">
    <source>
        <dbReference type="ARBA" id="ARBA00022728"/>
    </source>
</evidence>
<dbReference type="GO" id="GO:0016787">
    <property type="term" value="F:hydrolase activity"/>
    <property type="evidence" value="ECO:0007669"/>
    <property type="project" value="UniProtKB-KW"/>
</dbReference>
<evidence type="ECO:0000259" key="14">
    <source>
        <dbReference type="PROSITE" id="PS51192"/>
    </source>
</evidence>
<dbReference type="SMART" id="SM00487">
    <property type="entry name" value="DEXDc"/>
    <property type="match status" value="1"/>
</dbReference>
<evidence type="ECO:0000256" key="8">
    <source>
        <dbReference type="ARBA" id="ARBA00023187"/>
    </source>
</evidence>
<dbReference type="AlphaFoldDB" id="A0AAV6I808"/>
<dbReference type="FunFam" id="3.40.50.300:FF:000594">
    <property type="entry name" value="Pre-mRNA-splicing factor ATP-dependent RNA helicase"/>
    <property type="match status" value="1"/>
</dbReference>
<keyword evidence="3" id="KW-0747">Spliceosome</keyword>
<dbReference type="GO" id="GO:0003724">
    <property type="term" value="F:RNA helicase activity"/>
    <property type="evidence" value="ECO:0007669"/>
    <property type="project" value="UniProtKB-EC"/>
</dbReference>
<name>A0AAV6I808_9ERIC</name>
<evidence type="ECO:0000256" key="1">
    <source>
        <dbReference type="ARBA" id="ARBA00012552"/>
    </source>
</evidence>
<dbReference type="FunFam" id="3.40.50.300:FF:000007">
    <property type="entry name" value="Pre-mRNA-splicing factor ATP-dependent RNA helicase"/>
    <property type="match status" value="1"/>
</dbReference>
<dbReference type="InterPro" id="IPR007502">
    <property type="entry name" value="Helicase-assoc_dom"/>
</dbReference>
<keyword evidence="7" id="KW-0067">ATP-binding</keyword>
<dbReference type="InterPro" id="IPR027417">
    <property type="entry name" value="P-loop_NTPase"/>
</dbReference>
<keyword evidence="5" id="KW-0378">Hydrolase</keyword>
<dbReference type="Pfam" id="PF00271">
    <property type="entry name" value="Helicase_C"/>
    <property type="match status" value="1"/>
</dbReference>
<feature type="compositionally biased region" description="Basic and acidic residues" evidence="12">
    <location>
        <begin position="154"/>
        <end position="170"/>
    </location>
</feature>
<keyword evidence="17" id="KW-1185">Reference proteome</keyword>
<dbReference type="GO" id="GO:0005524">
    <property type="term" value="F:ATP binding"/>
    <property type="evidence" value="ECO:0007669"/>
    <property type="project" value="UniProtKB-KW"/>
</dbReference>
<evidence type="ECO:0000256" key="7">
    <source>
        <dbReference type="ARBA" id="ARBA00022840"/>
    </source>
</evidence>